<dbReference type="RefSeq" id="WP_166951140.1">
    <property type="nucleotide sequence ID" value="NZ_JAASQI010000003.1"/>
</dbReference>
<proteinExistence type="predicted"/>
<dbReference type="Pfam" id="PF00534">
    <property type="entry name" value="Glycos_transf_1"/>
    <property type="match status" value="1"/>
</dbReference>
<keyword evidence="1" id="KW-0328">Glycosyltransferase</keyword>
<name>A0ABX0V2C8_9HYPH</name>
<dbReference type="Gene3D" id="3.40.50.2000">
    <property type="entry name" value="Glycogen Phosphorylase B"/>
    <property type="match status" value="2"/>
</dbReference>
<evidence type="ECO:0000313" key="5">
    <source>
        <dbReference type="EMBL" id="NIJ57970.1"/>
    </source>
</evidence>
<dbReference type="PANTHER" id="PTHR12526:SF510">
    <property type="entry name" value="D-INOSITOL 3-PHOSPHATE GLYCOSYLTRANSFERASE"/>
    <property type="match status" value="1"/>
</dbReference>
<keyword evidence="6" id="KW-1185">Reference proteome</keyword>
<reference evidence="5 6" key="1">
    <citation type="submission" date="2020-03" db="EMBL/GenBank/DDBJ databases">
        <title>Genomic Encyclopedia of Type Strains, Phase IV (KMG-IV): sequencing the most valuable type-strain genomes for metagenomic binning, comparative biology and taxonomic classification.</title>
        <authorList>
            <person name="Goeker M."/>
        </authorList>
    </citation>
    <scope>NUCLEOTIDE SEQUENCE [LARGE SCALE GENOMIC DNA]</scope>
    <source>
        <strain evidence="5 6">DSM 103870</strain>
    </source>
</reference>
<evidence type="ECO:0000256" key="3">
    <source>
        <dbReference type="SAM" id="MobiDB-lite"/>
    </source>
</evidence>
<dbReference type="CDD" id="cd03801">
    <property type="entry name" value="GT4_PimA-like"/>
    <property type="match status" value="1"/>
</dbReference>
<feature type="domain" description="Glycosyl transferase family 1" evidence="4">
    <location>
        <begin position="174"/>
        <end position="320"/>
    </location>
</feature>
<dbReference type="PANTHER" id="PTHR12526">
    <property type="entry name" value="GLYCOSYLTRANSFERASE"/>
    <property type="match status" value="1"/>
</dbReference>
<sequence length="366" mass="40009">MKPKVAIVAAGSGSGETGGAERFFVGLRDALQALDLDVTLLYTPSNESDFDAVKESYLRFYDLDLSAYDGVITSKAPSYLVRHPNHVCYLQHTMRVFYDMFEVEFGKGSEELFEQRALIHTLDTAALRAPRTRKIFAIGEEVAQRLRQFNGLDAEVIRHPTSLSGFREGPFRHLFMPGRLHRWKRVDLAIDAMRHVKAPVELIISGTGEDAERFKERAAGDPRIRFTGWVSDEDLIGYYRDSLAVLFMPRNEDLGLITYEAFLSGKPVLTCADSGEPSRVVEDGVTGFVTEADPAAIAARIDQLAANPALAGTMGQKGKQVAAEVTWEKVAVALATALGLPFRRPSGDAPETDGSGADARPSAASA</sequence>
<evidence type="ECO:0000313" key="6">
    <source>
        <dbReference type="Proteomes" id="UP001429580"/>
    </source>
</evidence>
<dbReference type="InterPro" id="IPR001296">
    <property type="entry name" value="Glyco_trans_1"/>
</dbReference>
<keyword evidence="2" id="KW-0808">Transferase</keyword>
<evidence type="ECO:0000256" key="2">
    <source>
        <dbReference type="ARBA" id="ARBA00022679"/>
    </source>
</evidence>
<evidence type="ECO:0000259" key="4">
    <source>
        <dbReference type="Pfam" id="PF00534"/>
    </source>
</evidence>
<dbReference type="SUPFAM" id="SSF53756">
    <property type="entry name" value="UDP-Glycosyltransferase/glycogen phosphorylase"/>
    <property type="match status" value="1"/>
</dbReference>
<dbReference type="EMBL" id="JAASQI010000003">
    <property type="protein sequence ID" value="NIJ57970.1"/>
    <property type="molecule type" value="Genomic_DNA"/>
</dbReference>
<evidence type="ECO:0000256" key="1">
    <source>
        <dbReference type="ARBA" id="ARBA00022676"/>
    </source>
</evidence>
<feature type="region of interest" description="Disordered" evidence="3">
    <location>
        <begin position="341"/>
        <end position="366"/>
    </location>
</feature>
<dbReference type="Proteomes" id="UP001429580">
    <property type="component" value="Unassembled WGS sequence"/>
</dbReference>
<accession>A0ABX0V2C8</accession>
<gene>
    <name evidence="5" type="ORF">FHS82_001806</name>
</gene>
<organism evidence="5 6">
    <name type="scientific">Pseudochelatococcus lubricantis</name>
    <dbReference type="NCBI Taxonomy" id="1538102"/>
    <lineage>
        <taxon>Bacteria</taxon>
        <taxon>Pseudomonadati</taxon>
        <taxon>Pseudomonadota</taxon>
        <taxon>Alphaproteobacteria</taxon>
        <taxon>Hyphomicrobiales</taxon>
        <taxon>Chelatococcaceae</taxon>
        <taxon>Pseudochelatococcus</taxon>
    </lineage>
</organism>
<protein>
    <submittedName>
        <fullName evidence="5">Glycosyltransferase involved in cell wall biosynthesis</fullName>
    </submittedName>
</protein>
<comment type="caution">
    <text evidence="5">The sequence shown here is derived from an EMBL/GenBank/DDBJ whole genome shotgun (WGS) entry which is preliminary data.</text>
</comment>